<name>A0A369Z8V6_HAEPH</name>
<dbReference type="RefSeq" id="WP_111313704.1">
    <property type="nucleotide sequence ID" value="NZ_CAUQRN010000028.1"/>
</dbReference>
<evidence type="ECO:0000313" key="1">
    <source>
        <dbReference type="EMBL" id="RDE99647.1"/>
    </source>
</evidence>
<evidence type="ECO:0000313" key="2">
    <source>
        <dbReference type="Proteomes" id="UP000253999"/>
    </source>
</evidence>
<reference evidence="1 2" key="1">
    <citation type="submission" date="2018-05" db="EMBL/GenBank/DDBJ databases">
        <title>Draft Genome Sequences for a Diverse set of 7 Haemophilus Species.</title>
        <authorList>
            <person name="Nichols M."/>
            <person name="Topaz N."/>
            <person name="Wang X."/>
            <person name="Wang X."/>
            <person name="Boxrud D."/>
        </authorList>
    </citation>
    <scope>NUCLEOTIDE SEQUENCE [LARGE SCALE GENOMIC DNA]</scope>
    <source>
        <strain evidence="1 2">C2010039593</strain>
    </source>
</reference>
<sequence length="93" mass="11146">MTIIRTQTHERRDTDPVDYILQFIKDTKRLKKEAAENNRQSLVDYLESVLDFITYARADSDRINFLMDTPQWLNVQTEDLRHFIDQQIEKGTK</sequence>
<comment type="caution">
    <text evidence="1">The sequence shown here is derived from an EMBL/GenBank/DDBJ whole genome shotgun (WGS) entry which is preliminary data.</text>
</comment>
<proteinExistence type="predicted"/>
<dbReference type="AlphaFoldDB" id="A0A369Z8V6"/>
<protein>
    <submittedName>
        <fullName evidence="1">Uncharacterized protein</fullName>
    </submittedName>
</protein>
<gene>
    <name evidence="1" type="ORF">DPV98_10575</name>
</gene>
<dbReference type="Proteomes" id="UP000253999">
    <property type="component" value="Unassembled WGS sequence"/>
</dbReference>
<dbReference type="EMBL" id="QEQD01000016">
    <property type="protein sequence ID" value="RDE99647.1"/>
    <property type="molecule type" value="Genomic_DNA"/>
</dbReference>
<organism evidence="1 2">
    <name type="scientific">Haemophilus parahaemolyticus</name>
    <dbReference type="NCBI Taxonomy" id="735"/>
    <lineage>
        <taxon>Bacteria</taxon>
        <taxon>Pseudomonadati</taxon>
        <taxon>Pseudomonadota</taxon>
        <taxon>Gammaproteobacteria</taxon>
        <taxon>Pasteurellales</taxon>
        <taxon>Pasteurellaceae</taxon>
        <taxon>Haemophilus</taxon>
    </lineage>
</organism>
<accession>A0A369Z8V6</accession>